<dbReference type="Proteomes" id="UP000054477">
    <property type="component" value="Unassembled WGS sequence"/>
</dbReference>
<name>A0A0C9WUT1_9AGAR</name>
<dbReference type="AlphaFoldDB" id="A0A0C9WUT1"/>
<proteinExistence type="predicted"/>
<dbReference type="HOGENOM" id="CLU_2292141_0_0_1"/>
<reference evidence="1 2" key="1">
    <citation type="submission" date="2014-04" db="EMBL/GenBank/DDBJ databases">
        <authorList>
            <consortium name="DOE Joint Genome Institute"/>
            <person name="Kuo A."/>
            <person name="Kohler A."/>
            <person name="Nagy L.G."/>
            <person name="Floudas D."/>
            <person name="Copeland A."/>
            <person name="Barry K.W."/>
            <person name="Cichocki N."/>
            <person name="Veneault-Fourrey C."/>
            <person name="LaButti K."/>
            <person name="Lindquist E.A."/>
            <person name="Lipzen A."/>
            <person name="Lundell T."/>
            <person name="Morin E."/>
            <person name="Murat C."/>
            <person name="Sun H."/>
            <person name="Tunlid A."/>
            <person name="Henrissat B."/>
            <person name="Grigoriev I.V."/>
            <person name="Hibbett D.S."/>
            <person name="Martin F."/>
            <person name="Nordberg H.P."/>
            <person name="Cantor M.N."/>
            <person name="Hua S.X."/>
        </authorList>
    </citation>
    <scope>NUCLEOTIDE SEQUENCE [LARGE SCALE GENOMIC DNA]</scope>
    <source>
        <strain evidence="1 2">LaAM-08-1</strain>
    </source>
</reference>
<evidence type="ECO:0000313" key="2">
    <source>
        <dbReference type="Proteomes" id="UP000054477"/>
    </source>
</evidence>
<gene>
    <name evidence="1" type="ORF">K443DRAFT_296260</name>
</gene>
<protein>
    <submittedName>
        <fullName evidence="1">Uncharacterized protein</fullName>
    </submittedName>
</protein>
<reference evidence="2" key="2">
    <citation type="submission" date="2015-01" db="EMBL/GenBank/DDBJ databases">
        <title>Evolutionary Origins and Diversification of the Mycorrhizal Mutualists.</title>
        <authorList>
            <consortium name="DOE Joint Genome Institute"/>
            <consortium name="Mycorrhizal Genomics Consortium"/>
            <person name="Kohler A."/>
            <person name="Kuo A."/>
            <person name="Nagy L.G."/>
            <person name="Floudas D."/>
            <person name="Copeland A."/>
            <person name="Barry K.W."/>
            <person name="Cichocki N."/>
            <person name="Veneault-Fourrey C."/>
            <person name="LaButti K."/>
            <person name="Lindquist E.A."/>
            <person name="Lipzen A."/>
            <person name="Lundell T."/>
            <person name="Morin E."/>
            <person name="Murat C."/>
            <person name="Riley R."/>
            <person name="Ohm R."/>
            <person name="Sun H."/>
            <person name="Tunlid A."/>
            <person name="Henrissat B."/>
            <person name="Grigoriev I.V."/>
            <person name="Hibbett D.S."/>
            <person name="Martin F."/>
        </authorList>
    </citation>
    <scope>NUCLEOTIDE SEQUENCE [LARGE SCALE GENOMIC DNA]</scope>
    <source>
        <strain evidence="2">LaAM-08-1</strain>
    </source>
</reference>
<organism evidence="1 2">
    <name type="scientific">Laccaria amethystina LaAM-08-1</name>
    <dbReference type="NCBI Taxonomy" id="1095629"/>
    <lineage>
        <taxon>Eukaryota</taxon>
        <taxon>Fungi</taxon>
        <taxon>Dikarya</taxon>
        <taxon>Basidiomycota</taxon>
        <taxon>Agaricomycotina</taxon>
        <taxon>Agaricomycetes</taxon>
        <taxon>Agaricomycetidae</taxon>
        <taxon>Agaricales</taxon>
        <taxon>Agaricineae</taxon>
        <taxon>Hydnangiaceae</taxon>
        <taxon>Laccaria</taxon>
    </lineage>
</organism>
<sequence length="101" mass="11479">MSLLVELSWESSRLKSVIELILKVPRSIRGAPIFHPTNDDFHTFEQPILTRVVKESRSVGPRNTFPGIAPLIYDSHRCSFLVRISEIAGHHHRLPRPGMVS</sequence>
<keyword evidence="2" id="KW-1185">Reference proteome</keyword>
<accession>A0A0C9WUT1</accession>
<evidence type="ECO:0000313" key="1">
    <source>
        <dbReference type="EMBL" id="KIJ96095.1"/>
    </source>
</evidence>
<dbReference type="EMBL" id="KN838733">
    <property type="protein sequence ID" value="KIJ96095.1"/>
    <property type="molecule type" value="Genomic_DNA"/>
</dbReference>